<dbReference type="PANTHER" id="PTHR44688:SF16">
    <property type="entry name" value="DNA-BINDING TRANSCRIPTIONAL ACTIVATOR DEVR_DOSR"/>
    <property type="match status" value="1"/>
</dbReference>
<dbReference type="Proteomes" id="UP000054223">
    <property type="component" value="Unassembled WGS sequence"/>
</dbReference>
<reference evidence="5 6" key="1">
    <citation type="submission" date="2015-11" db="EMBL/GenBank/DDBJ databases">
        <title>Solirubrum puertoriconensis gen. nov. an environmental bacteria isolated in Puerto Rico.</title>
        <authorList>
            <person name="Cuebas-Irizarry M.F."/>
            <person name="Montalvo-Rodriguez R."/>
        </authorList>
    </citation>
    <scope>NUCLEOTIDE SEQUENCE [LARGE SCALE GENOMIC DNA]</scope>
    <source>
        <strain evidence="5 6">MC1A</strain>
    </source>
</reference>
<evidence type="ECO:0000313" key="5">
    <source>
        <dbReference type="EMBL" id="KUG09951.1"/>
    </source>
</evidence>
<gene>
    <name evidence="5" type="ORF">ASU33_20605</name>
</gene>
<keyword evidence="6" id="KW-1185">Reference proteome</keyword>
<dbReference type="SUPFAM" id="SSF46894">
    <property type="entry name" value="C-terminal effector domain of the bipartite response regulators"/>
    <property type="match status" value="1"/>
</dbReference>
<evidence type="ECO:0000256" key="1">
    <source>
        <dbReference type="ARBA" id="ARBA00023015"/>
    </source>
</evidence>
<keyword evidence="2" id="KW-0238">DNA-binding</keyword>
<dbReference type="InterPro" id="IPR016032">
    <property type="entry name" value="Sig_transdc_resp-reg_C-effctor"/>
</dbReference>
<accession>A0A9X0HPP9</accession>
<dbReference type="SUPFAM" id="SSF52172">
    <property type="entry name" value="CheY-like"/>
    <property type="match status" value="1"/>
</dbReference>
<dbReference type="GO" id="GO:0006355">
    <property type="term" value="P:regulation of DNA-templated transcription"/>
    <property type="evidence" value="ECO:0007669"/>
    <property type="project" value="InterPro"/>
</dbReference>
<proteinExistence type="predicted"/>
<dbReference type="AlphaFoldDB" id="A0A9X0HPP9"/>
<feature type="domain" description="HTH luxR-type" evidence="4">
    <location>
        <begin position="142"/>
        <end position="207"/>
    </location>
</feature>
<dbReference type="GO" id="GO:0003677">
    <property type="term" value="F:DNA binding"/>
    <property type="evidence" value="ECO:0007669"/>
    <property type="project" value="UniProtKB-KW"/>
</dbReference>
<dbReference type="InterPro" id="IPR011006">
    <property type="entry name" value="CheY-like_superfamily"/>
</dbReference>
<dbReference type="Pfam" id="PF00196">
    <property type="entry name" value="GerE"/>
    <property type="match status" value="1"/>
</dbReference>
<evidence type="ECO:0000313" key="6">
    <source>
        <dbReference type="Proteomes" id="UP000054223"/>
    </source>
</evidence>
<dbReference type="PROSITE" id="PS50043">
    <property type="entry name" value="HTH_LUXR_2"/>
    <property type="match status" value="1"/>
</dbReference>
<dbReference type="SMART" id="SM00421">
    <property type="entry name" value="HTH_LUXR"/>
    <property type="match status" value="1"/>
</dbReference>
<sequence length="211" mass="22933">MPLSSNAVLVAAPPSLHRQGLLATLRETWPHLALNITADALQLPALLRQQSYALLVLDYALTAQPLPRVLAQLHAIRSQQPVLVLTAQRLSPTMRVELLQSGPHLLLPRYTTPHDVVVAVAPWVLGGSGCATPSNETTPTRHHAPPTPFSSRELEVLHLVVADCCNQEIAERLCLSVRTVESHRRALLQKTGAKTLVGLVVQAVREGWVVA</sequence>
<dbReference type="InterPro" id="IPR000792">
    <property type="entry name" value="Tscrpt_reg_LuxR_C"/>
</dbReference>
<dbReference type="OrthoDB" id="881140at2"/>
<dbReference type="CDD" id="cd06170">
    <property type="entry name" value="LuxR_C_like"/>
    <property type="match status" value="1"/>
</dbReference>
<dbReference type="Gene3D" id="3.40.50.2300">
    <property type="match status" value="1"/>
</dbReference>
<dbReference type="PROSITE" id="PS00622">
    <property type="entry name" value="HTH_LUXR_1"/>
    <property type="match status" value="1"/>
</dbReference>
<dbReference type="PRINTS" id="PR00038">
    <property type="entry name" value="HTHLUXR"/>
</dbReference>
<keyword evidence="3" id="KW-0804">Transcription</keyword>
<evidence type="ECO:0000256" key="3">
    <source>
        <dbReference type="ARBA" id="ARBA00023163"/>
    </source>
</evidence>
<dbReference type="RefSeq" id="WP_059066944.1">
    <property type="nucleotide sequence ID" value="NZ_LNAL01000002.1"/>
</dbReference>
<dbReference type="EMBL" id="LNAL01000002">
    <property type="protein sequence ID" value="KUG09951.1"/>
    <property type="molecule type" value="Genomic_DNA"/>
</dbReference>
<name>A0A9X0HPP9_SOLP1</name>
<comment type="caution">
    <text evidence="5">The sequence shown here is derived from an EMBL/GenBank/DDBJ whole genome shotgun (WGS) entry which is preliminary data.</text>
</comment>
<keyword evidence="1" id="KW-0805">Transcription regulation</keyword>
<organism evidence="5 6">
    <name type="scientific">Solirubrum puertoriconensis</name>
    <dbReference type="NCBI Taxonomy" id="1751427"/>
    <lineage>
        <taxon>Bacteria</taxon>
        <taxon>Pseudomonadati</taxon>
        <taxon>Bacteroidota</taxon>
        <taxon>Cytophagia</taxon>
        <taxon>Cytophagales</taxon>
    </lineage>
</organism>
<protein>
    <recommendedName>
        <fullName evidence="4">HTH luxR-type domain-containing protein</fullName>
    </recommendedName>
</protein>
<evidence type="ECO:0000256" key="2">
    <source>
        <dbReference type="ARBA" id="ARBA00023125"/>
    </source>
</evidence>
<evidence type="ECO:0000259" key="4">
    <source>
        <dbReference type="PROSITE" id="PS50043"/>
    </source>
</evidence>
<dbReference type="PANTHER" id="PTHR44688">
    <property type="entry name" value="DNA-BINDING TRANSCRIPTIONAL ACTIVATOR DEVR_DOSR"/>
    <property type="match status" value="1"/>
</dbReference>